<feature type="compositionally biased region" description="Low complexity" evidence="6">
    <location>
        <begin position="759"/>
        <end position="771"/>
    </location>
</feature>
<keyword evidence="7" id="KW-1133">Transmembrane helix</keyword>
<keyword evidence="7" id="KW-0812">Transmembrane</keyword>
<dbReference type="EMBL" id="CAMXCT010002424">
    <property type="protein sequence ID" value="CAI3998078.1"/>
    <property type="molecule type" value="Genomic_DNA"/>
</dbReference>
<dbReference type="InterPro" id="IPR001976">
    <property type="entry name" value="Ribosomal_eS24"/>
</dbReference>
<evidence type="ECO:0000313" key="10">
    <source>
        <dbReference type="Proteomes" id="UP001152797"/>
    </source>
</evidence>
<evidence type="ECO:0000256" key="3">
    <source>
        <dbReference type="ARBA" id="ARBA00023274"/>
    </source>
</evidence>
<feature type="region of interest" description="Disordered" evidence="6">
    <location>
        <begin position="1592"/>
        <end position="1656"/>
    </location>
</feature>
<name>A0A9P1CW80_9DINO</name>
<feature type="compositionally biased region" description="Basic and acidic residues" evidence="6">
    <location>
        <begin position="305"/>
        <end position="319"/>
    </location>
</feature>
<dbReference type="Pfam" id="PF01282">
    <property type="entry name" value="Ribosomal_S24e"/>
    <property type="match status" value="1"/>
</dbReference>
<keyword evidence="3" id="KW-0687">Ribonucleoprotein</keyword>
<dbReference type="PROSITE" id="PS00529">
    <property type="entry name" value="RIBOSOMAL_S24E"/>
    <property type="match status" value="1"/>
</dbReference>
<dbReference type="EMBL" id="CAMXCT030002424">
    <property type="protein sequence ID" value="CAL4785390.1"/>
    <property type="molecule type" value="Genomic_DNA"/>
</dbReference>
<organism evidence="8">
    <name type="scientific">Cladocopium goreaui</name>
    <dbReference type="NCBI Taxonomy" id="2562237"/>
    <lineage>
        <taxon>Eukaryota</taxon>
        <taxon>Sar</taxon>
        <taxon>Alveolata</taxon>
        <taxon>Dinophyceae</taxon>
        <taxon>Suessiales</taxon>
        <taxon>Symbiodiniaceae</taxon>
        <taxon>Cladocopium</taxon>
    </lineage>
</organism>
<dbReference type="Proteomes" id="UP001152797">
    <property type="component" value="Unassembled WGS sequence"/>
</dbReference>
<keyword evidence="5" id="KW-0175">Coiled coil</keyword>
<keyword evidence="10" id="KW-1185">Reference proteome</keyword>
<dbReference type="GO" id="GO:0006412">
    <property type="term" value="P:translation"/>
    <property type="evidence" value="ECO:0007669"/>
    <property type="project" value="InterPro"/>
</dbReference>
<dbReference type="InterPro" id="IPR012678">
    <property type="entry name" value="Ribosomal_uL23/eL15/eS24_sf"/>
</dbReference>
<feature type="compositionally biased region" description="Basic residues" evidence="6">
    <location>
        <begin position="1602"/>
        <end position="1619"/>
    </location>
</feature>
<dbReference type="GO" id="GO:0005840">
    <property type="term" value="C:ribosome"/>
    <property type="evidence" value="ECO:0007669"/>
    <property type="project" value="UniProtKB-KW"/>
</dbReference>
<feature type="transmembrane region" description="Helical" evidence="7">
    <location>
        <begin position="485"/>
        <end position="506"/>
    </location>
</feature>
<keyword evidence="7" id="KW-0472">Membrane</keyword>
<feature type="compositionally biased region" description="Basic and acidic residues" evidence="6">
    <location>
        <begin position="1620"/>
        <end position="1635"/>
    </location>
</feature>
<feature type="coiled-coil region" evidence="5">
    <location>
        <begin position="1316"/>
        <end position="1343"/>
    </location>
</feature>
<evidence type="ECO:0000256" key="7">
    <source>
        <dbReference type="SAM" id="Phobius"/>
    </source>
</evidence>
<evidence type="ECO:0000256" key="4">
    <source>
        <dbReference type="RuleBase" id="RU004383"/>
    </source>
</evidence>
<feature type="region of interest" description="Disordered" evidence="6">
    <location>
        <begin position="1179"/>
        <end position="1206"/>
    </location>
</feature>
<feature type="region of interest" description="Disordered" evidence="6">
    <location>
        <begin position="292"/>
        <end position="324"/>
    </location>
</feature>
<evidence type="ECO:0000313" key="9">
    <source>
        <dbReference type="EMBL" id="CAL1151453.1"/>
    </source>
</evidence>
<evidence type="ECO:0000256" key="1">
    <source>
        <dbReference type="ARBA" id="ARBA00009680"/>
    </source>
</evidence>
<dbReference type="PANTHER" id="PTHR10496">
    <property type="entry name" value="40S RIBOSOMAL PROTEIN S24"/>
    <property type="match status" value="1"/>
</dbReference>
<dbReference type="InterPro" id="IPR018098">
    <property type="entry name" value="Ribosomal_eS24_CS"/>
</dbReference>
<dbReference type="Gene3D" id="3.30.70.3370">
    <property type="match status" value="1"/>
</dbReference>
<proteinExistence type="inferred from homology"/>
<comment type="caution">
    <text evidence="8">The sequence shown here is derived from an EMBL/GenBank/DDBJ whole genome shotgun (WGS) entry which is preliminary data.</text>
</comment>
<evidence type="ECO:0000256" key="2">
    <source>
        <dbReference type="ARBA" id="ARBA00022980"/>
    </source>
</evidence>
<feature type="transmembrane region" description="Helical" evidence="7">
    <location>
        <begin position="447"/>
        <end position="465"/>
    </location>
</feature>
<dbReference type="HAMAP" id="MF_00545">
    <property type="entry name" value="Ribosomal_eS24"/>
    <property type="match status" value="1"/>
</dbReference>
<feature type="transmembrane region" description="Helical" evidence="7">
    <location>
        <begin position="531"/>
        <end position="554"/>
    </location>
</feature>
<feature type="region of interest" description="Disordered" evidence="6">
    <location>
        <begin position="759"/>
        <end position="786"/>
    </location>
</feature>
<keyword evidence="2" id="KW-0689">Ribosomal protein</keyword>
<feature type="region of interest" description="Disordered" evidence="6">
    <location>
        <begin position="1080"/>
        <end position="1113"/>
    </location>
</feature>
<reference evidence="8" key="1">
    <citation type="submission" date="2022-10" db="EMBL/GenBank/DDBJ databases">
        <authorList>
            <person name="Chen Y."/>
            <person name="Dougan E. K."/>
            <person name="Chan C."/>
            <person name="Rhodes N."/>
            <person name="Thang M."/>
        </authorList>
    </citation>
    <scope>NUCLEOTIDE SEQUENCE</scope>
</reference>
<feature type="transmembrane region" description="Helical" evidence="7">
    <location>
        <begin position="593"/>
        <end position="615"/>
    </location>
</feature>
<gene>
    <name evidence="8" type="ORF">C1SCF055_LOCUS24408</name>
</gene>
<dbReference type="EMBL" id="CAMXCT020002424">
    <property type="protein sequence ID" value="CAL1151453.1"/>
    <property type="molecule type" value="Genomic_DNA"/>
</dbReference>
<evidence type="ECO:0000313" key="8">
    <source>
        <dbReference type="EMBL" id="CAI3998078.1"/>
    </source>
</evidence>
<comment type="similarity">
    <text evidence="1 4">Belongs to the eukaryotic ribosomal protein eS24 family.</text>
</comment>
<feature type="transmembrane region" description="Helical" evidence="7">
    <location>
        <begin position="410"/>
        <end position="426"/>
    </location>
</feature>
<evidence type="ECO:0000256" key="5">
    <source>
        <dbReference type="SAM" id="Coils"/>
    </source>
</evidence>
<feature type="compositionally biased region" description="Basic and acidic residues" evidence="6">
    <location>
        <begin position="1179"/>
        <end position="1200"/>
    </location>
</feature>
<feature type="region of interest" description="Disordered" evidence="6">
    <location>
        <begin position="1218"/>
        <end position="1275"/>
    </location>
</feature>
<dbReference type="GO" id="GO:0003735">
    <property type="term" value="F:structural constituent of ribosome"/>
    <property type="evidence" value="ECO:0007669"/>
    <property type="project" value="InterPro"/>
</dbReference>
<dbReference type="OrthoDB" id="10251131at2759"/>
<feature type="transmembrane region" description="Helical" evidence="7">
    <location>
        <begin position="715"/>
        <end position="737"/>
    </location>
</feature>
<dbReference type="GO" id="GO:1990904">
    <property type="term" value="C:ribonucleoprotein complex"/>
    <property type="evidence" value="ECO:0007669"/>
    <property type="project" value="UniProtKB-KW"/>
</dbReference>
<protein>
    <recommendedName>
        <fullName evidence="4">40S ribosomal protein S24</fullName>
    </recommendedName>
</protein>
<dbReference type="SUPFAM" id="SSF54189">
    <property type="entry name" value="Ribosomal proteins S24e, L23 and L15e"/>
    <property type="match status" value="1"/>
</dbReference>
<accession>A0A9P1CW80</accession>
<dbReference type="InterPro" id="IPR053709">
    <property type="entry name" value="eRP_eS24_sf"/>
</dbReference>
<evidence type="ECO:0000256" key="6">
    <source>
        <dbReference type="SAM" id="MobiDB-lite"/>
    </source>
</evidence>
<sequence>MDKIQIRTCLDGEVVDMLVMQGHEMCARPELALQVIRRRAEQVLVGKVQVKRIVYRDEEGDSCTLTAPSMADALDLCKGGVLLLQVVPASLGTASSLHAEELMDELLKRVKGLNLKRVWERLGEAGLELLAELQKQWQEDWAELIQPLNALASGMEIPKDDLLQLAIQMYQKMDGSMQEKVNAYASCTLEAIVKELSAPPTILCNSCGLAVSVGHLCVFCAGDAKPEREATRPRAEQVDTSVAATALMSLLEHPDKVVREAAQLALEAAAAAPKALCDDAVSVSDRWSWELISEATTTEAEPEELESRSEEREESRAESWESEEFQGANVIHSSYFDRVEDGPHGPKEIKLPNIEDDTNEHPKVLARAGRDIFWSSLVESAAAAEVVLNLVLPSLVCSRHAGLWQPPSEWLLILLTLAMNLGGTFLEGFFKATRLLSQTIRWSQKDHLLVFVTAEAFSAGALSVATSFPGVSGSASGLPLGLNSLWFGAIFSFSNMLLGLLFYLWGSRTGRLCFKREWPAILRFAEAWQKFARATVLLAILLPMLGRPFISLALRGESLPPLPLDMSEPELRPNLALPKLQYNGWVIFECPPFIIGLLCGIVMSVCGAALATFFCGRFESHERPAARLLVNLAASLMAYTARGIDAAVDSAEGQNPLRTSSDFLRSKFVSSFCGALSAFSGTIGDIADVQFGCAAEDSMLDAPEKRNSKASQLRGLSRIPAIQNFLLHWLLTLLVMWGCARFESWPHVELVELVTSSSSPVSSLSLGGPSLVRRDKGRSKRDHSSLEPDTELLHAMTLAVQPPPQYLPREGGRAGDLCRSQVNMCETAGGEDKETEETRPGVRGQNSAVTFAASACTGGAGHMVEPSEDIESSTMDVRDFIFLVVEQLSFSATTSAEGPAFEPKKRAFQQLGIEPNPARFWAAVAQWVPCWMAQVALHIRALQETSVRAEVNLKKQRGRARPDIMRFLAEAVRTGERMNSSLTGEDAAQAEADEACCCIGSYLGCVFVSEIRRHRPLRLATRQLKATWRDQTRFVRAKALAPLSADWWSSRGALWVVALGNGNACILVTGSSGDYIAPKGLGSNDKQGAPRRAVASGLEIDEVPRPKKTKPQNLQKLSMEDLNQRKHDLKMEENYHSNVMGIKKRGPYSASDVRASYTQVLRFQYLQKEVDLEIERREARKESQQEAKARKKQEKEETQRAAKAALAAAQEDSFAFGPGVALPPGVPPGGDVASGGGFTSWDDMSHERPYASGASSASSQRPMAPSPEREESAGSASANFFKQMAMANANQGMGGFFGSENSMSGASAEESSNPMLATMAKMMMETQKKLKEAQEKMNKVSEKTSGSSGGFQMGFLPFRYTLVGCGHRLWIRTHRFQTLICPRQPPVPARITVGGERQLLVEGGDPISLNEQARQKLQWCWAAGTPTHHRWDLRHFDFMDLSQQLGGQGALFHGPDLSMKVVEYQEVSTGITWDEMQRYDEDPPSPVNFHRPVTRPKIAMSEFTVRTRKFLNNPLLGRKQFVLDVIHPGMANVSKKDLAEKLRSMYKVHDVQCIQLFSFKTAFGGGRSSGFGLIYENLEKLKKFEPKYRLKRTGLGGEKKGPGRRAKKDTKNRMKKARGKEKAKAGAKKSLEESKWNSNDARLGRASRGSNRCALR</sequence>
<reference evidence="9" key="2">
    <citation type="submission" date="2024-04" db="EMBL/GenBank/DDBJ databases">
        <authorList>
            <person name="Chen Y."/>
            <person name="Shah S."/>
            <person name="Dougan E. K."/>
            <person name="Thang M."/>
            <person name="Chan C."/>
        </authorList>
    </citation>
    <scope>NUCLEOTIDE SEQUENCE [LARGE SCALE GENOMIC DNA]</scope>
</reference>